<dbReference type="Pfam" id="PF26080">
    <property type="entry name" value="CUB_animal"/>
    <property type="match status" value="1"/>
</dbReference>
<keyword evidence="1" id="KW-1015">Disulfide bond</keyword>
<proteinExistence type="predicted"/>
<dbReference type="PANTHER" id="PTHR33236">
    <property type="entry name" value="INTRAFLAGELLAR TRANSPORT PROTEIN 122 FAMILY PROTEIN-RELATED"/>
    <property type="match status" value="1"/>
</dbReference>
<evidence type="ECO:0000313" key="4">
    <source>
        <dbReference type="EMBL" id="CDW20312.1"/>
    </source>
</evidence>
<dbReference type="InterPro" id="IPR000859">
    <property type="entry name" value="CUB_dom"/>
</dbReference>
<dbReference type="PROSITE" id="PS01180">
    <property type="entry name" value="CUB"/>
    <property type="match status" value="1"/>
</dbReference>
<evidence type="ECO:0000259" key="3">
    <source>
        <dbReference type="PROSITE" id="PS01180"/>
    </source>
</evidence>
<dbReference type="EMBL" id="HACA01002951">
    <property type="protein sequence ID" value="CDW20312.1"/>
    <property type="molecule type" value="Transcribed_RNA"/>
</dbReference>
<dbReference type="OrthoDB" id="6479909at2759"/>
<dbReference type="InterPro" id="IPR035914">
    <property type="entry name" value="Sperma_CUB_dom_sf"/>
</dbReference>
<dbReference type="Pfam" id="PF00431">
    <property type="entry name" value="CUB"/>
    <property type="match status" value="1"/>
</dbReference>
<sequence>MMVIKNRYHSHFVKHQGKMGLNAPLLVCLLFLSSSRSLPTSKNQRALGLFNIIRFSNDECETLSSTDAARRQGVCMRTNECETQRGEADGGCAAGFGVCCVLSVSNCGGSITRNTTYIQNPGFPSKFVRSDTTTCTYNIPRSMEGICSIRLDFNTLRIRNASPNDGDCGNEFFTARPGTGAIVPNFCGVLSGQHMYLSSGTEGDLGSITFNFDPNSDVSRMWDIKVAMIPCYSRVVPPDGCLQYYFGIAGTITNYNFGTLLQNTAYNMCIRREIGFCKVLYTVDDTSKSVNPFGLGKSTSSKTSTGLCNEAQLQIPSTISANKDNVYCGDTLSTRDGNDVNAAITSDITPFLVRLMTRKGQKISGSTGFKLQYVQLPC</sequence>
<feature type="domain" description="CUB" evidence="3">
    <location>
        <begin position="107"/>
        <end position="229"/>
    </location>
</feature>
<evidence type="ECO:0000256" key="2">
    <source>
        <dbReference type="PROSITE-ProRule" id="PRU00059"/>
    </source>
</evidence>
<evidence type="ECO:0000256" key="1">
    <source>
        <dbReference type="ARBA" id="ARBA00023157"/>
    </source>
</evidence>
<protein>
    <submittedName>
        <fullName evidence="4">Putative LOC100161421 [Acyrthosiphon pisum]</fullName>
    </submittedName>
</protein>
<name>A0A0K2T3Z6_LEPSM</name>
<comment type="caution">
    <text evidence="2">Lacks conserved residue(s) required for the propagation of feature annotation.</text>
</comment>
<dbReference type="PANTHER" id="PTHR33236:SF4">
    <property type="entry name" value="CUB DOMAIN-CONTAINING PROTEIN"/>
    <property type="match status" value="1"/>
</dbReference>
<reference evidence="4" key="1">
    <citation type="submission" date="2014-05" db="EMBL/GenBank/DDBJ databases">
        <authorList>
            <person name="Chronopoulou M."/>
        </authorList>
    </citation>
    <scope>NUCLEOTIDE SEQUENCE</scope>
    <source>
        <tissue evidence="4">Whole organism</tissue>
    </source>
</reference>
<dbReference type="SUPFAM" id="SSF49854">
    <property type="entry name" value="Spermadhesin, CUB domain"/>
    <property type="match status" value="1"/>
</dbReference>
<accession>A0A0K2T3Z6</accession>
<dbReference type="AlphaFoldDB" id="A0A0K2T3Z6"/>
<dbReference type="InterPro" id="IPR058698">
    <property type="entry name" value="CUB_metazoa"/>
</dbReference>
<dbReference type="Gene3D" id="2.60.120.290">
    <property type="entry name" value="Spermadhesin, CUB domain"/>
    <property type="match status" value="1"/>
</dbReference>
<organism evidence="4">
    <name type="scientific">Lepeophtheirus salmonis</name>
    <name type="common">Salmon louse</name>
    <name type="synonym">Caligus salmonis</name>
    <dbReference type="NCBI Taxonomy" id="72036"/>
    <lineage>
        <taxon>Eukaryota</taxon>
        <taxon>Metazoa</taxon>
        <taxon>Ecdysozoa</taxon>
        <taxon>Arthropoda</taxon>
        <taxon>Crustacea</taxon>
        <taxon>Multicrustacea</taxon>
        <taxon>Hexanauplia</taxon>
        <taxon>Copepoda</taxon>
        <taxon>Siphonostomatoida</taxon>
        <taxon>Caligidae</taxon>
        <taxon>Lepeophtheirus</taxon>
    </lineage>
</organism>